<accession>A0A842I2M7</accession>
<name>A0A842I2M7_9SPHN</name>
<dbReference type="Pfam" id="PF13480">
    <property type="entry name" value="Acetyltransf_6"/>
    <property type="match status" value="1"/>
</dbReference>
<gene>
    <name evidence="2" type="ORF">H6P80_15350</name>
</gene>
<dbReference type="Proteomes" id="UP000564378">
    <property type="component" value="Unassembled WGS sequence"/>
</dbReference>
<evidence type="ECO:0000313" key="2">
    <source>
        <dbReference type="EMBL" id="MBC2778999.1"/>
    </source>
</evidence>
<comment type="caution">
    <text evidence="2">The sequence shown here is derived from an EMBL/GenBank/DDBJ whole genome shotgun (WGS) entry which is preliminary data.</text>
</comment>
<evidence type="ECO:0000259" key="1">
    <source>
        <dbReference type="Pfam" id="PF13480"/>
    </source>
</evidence>
<feature type="domain" description="BioF2-like acetyltransferase" evidence="1">
    <location>
        <begin position="213"/>
        <end position="353"/>
    </location>
</feature>
<dbReference type="SUPFAM" id="SSF55729">
    <property type="entry name" value="Acyl-CoA N-acyltransferases (Nat)"/>
    <property type="match status" value="1"/>
</dbReference>
<keyword evidence="3" id="KW-1185">Reference proteome</keyword>
<sequence length="408" mass="45814">MYQGDAISLPTETPLAARRSQLGAPTRPIAITQGSTLACYFFDPADLPADILPQWTVLADQAAEPNCFAERWFLEPSLALLAKRGDVRVATLMSPEGLLAGLMPLTVKPRYGRLPVKSVQNWLHHNAFLGVPLIRRGMETEFWKALLPALDTQRWARGLFHVSGLTANGRALRGLEDAAETLDRRCDIVHRTRRAMLQTQHTPQTYWEANVRKKKRKEIDRLVKRLGEIGDAGFTTLHRDADVAPWIDAFLELEARGWKGDAGSAIACDPAIAEFFRTALTAAHGRGILDFHRLDLDGKPIAMLVNFLSAPGGFSFKIAFDEKFARFSPGVLIERYNLRILDRDDIAWVDSCASEDHPMIDGLWSERRDIVRVTVPLGGRRRGMIFRLARFAENRAAKVRQIQKQMKA</sequence>
<reference evidence="2 3" key="1">
    <citation type="submission" date="2020-08" db="EMBL/GenBank/DDBJ databases">
        <title>Draft genome sequence of Parasphingopyxis sp. GrpM-11.</title>
        <authorList>
            <person name="Oh J."/>
            <person name="Roh D.-H."/>
        </authorList>
    </citation>
    <scope>NUCLEOTIDE SEQUENCE [LARGE SCALE GENOMIC DNA]</scope>
    <source>
        <strain evidence="2 3">GrpM-11</strain>
    </source>
</reference>
<keyword evidence="2" id="KW-0808">Transferase</keyword>
<dbReference type="AlphaFoldDB" id="A0A842I2M7"/>
<dbReference type="EMBL" id="JACJVJ010000003">
    <property type="protein sequence ID" value="MBC2778999.1"/>
    <property type="molecule type" value="Genomic_DNA"/>
</dbReference>
<organism evidence="2 3">
    <name type="scientific">Parasphingopyxis marina</name>
    <dbReference type="NCBI Taxonomy" id="2761622"/>
    <lineage>
        <taxon>Bacteria</taxon>
        <taxon>Pseudomonadati</taxon>
        <taxon>Pseudomonadota</taxon>
        <taxon>Alphaproteobacteria</taxon>
        <taxon>Sphingomonadales</taxon>
        <taxon>Sphingomonadaceae</taxon>
        <taxon>Parasphingopyxis</taxon>
    </lineage>
</organism>
<dbReference type="GO" id="GO:0016740">
    <property type="term" value="F:transferase activity"/>
    <property type="evidence" value="ECO:0007669"/>
    <property type="project" value="UniProtKB-KW"/>
</dbReference>
<dbReference type="InterPro" id="IPR016181">
    <property type="entry name" value="Acyl_CoA_acyltransferase"/>
</dbReference>
<dbReference type="RefSeq" id="WP_185802297.1">
    <property type="nucleotide sequence ID" value="NZ_JACJVJ010000003.1"/>
</dbReference>
<dbReference type="InterPro" id="IPR038740">
    <property type="entry name" value="BioF2-like_GNAT_dom"/>
</dbReference>
<proteinExistence type="predicted"/>
<protein>
    <submittedName>
        <fullName evidence="2">GNAT family N-acetyltransferase</fullName>
    </submittedName>
</protein>
<evidence type="ECO:0000313" key="3">
    <source>
        <dbReference type="Proteomes" id="UP000564378"/>
    </source>
</evidence>